<keyword evidence="3" id="KW-1185">Reference proteome</keyword>
<sequence length="279" mass="31765">MCTDYEIWYACGHKGHPARPGFSQLSELENAVYANRNGHSPTARVSKHCARYKESGMVCQIQDRLVVTQRWEIVCCDVKKDCKPIKKFSDSDCEFLKKNLESSAIAGQRYLNSLTEKERAELYKTSARISQPPVWGRKGPHVKKPRKVKTKEERERDKDEKERAKAQKEAEKTERLELAAARALTDLASGKPKGGRKKGIKIIAWKEPVAKKMDNRKLETTKVGSKLYSTKKKRKKKKLTMATKLELGNTQSKRSSKRKAAADEPSKPAPKRQHKEKTA</sequence>
<feature type="compositionally biased region" description="Basic and acidic residues" evidence="1">
    <location>
        <begin position="210"/>
        <end position="220"/>
    </location>
</feature>
<feature type="compositionally biased region" description="Basic residues" evidence="1">
    <location>
        <begin position="138"/>
        <end position="149"/>
    </location>
</feature>
<reference evidence="2 3" key="1">
    <citation type="submission" date="2019-10" db="EMBL/GenBank/DDBJ databases">
        <authorList>
            <person name="Palmer J.M."/>
        </authorList>
    </citation>
    <scope>NUCLEOTIDE SEQUENCE [LARGE SCALE GENOMIC DNA]</scope>
    <source>
        <strain evidence="2 3">TWF506</strain>
    </source>
</reference>
<evidence type="ECO:0000313" key="3">
    <source>
        <dbReference type="Proteomes" id="UP001307849"/>
    </source>
</evidence>
<comment type="caution">
    <text evidence="2">The sequence shown here is derived from an EMBL/GenBank/DDBJ whole genome shotgun (WGS) entry which is preliminary data.</text>
</comment>
<proteinExistence type="predicted"/>
<feature type="region of interest" description="Disordered" evidence="1">
    <location>
        <begin position="210"/>
        <end position="279"/>
    </location>
</feature>
<accession>A0AAN8N5K6</accession>
<evidence type="ECO:0000313" key="2">
    <source>
        <dbReference type="EMBL" id="KAK6506081.1"/>
    </source>
</evidence>
<feature type="compositionally biased region" description="Basic residues" evidence="1">
    <location>
        <begin position="229"/>
        <end position="239"/>
    </location>
</feature>
<dbReference type="EMBL" id="JAVHJM010000009">
    <property type="protein sequence ID" value="KAK6506081.1"/>
    <property type="molecule type" value="Genomic_DNA"/>
</dbReference>
<gene>
    <name evidence="2" type="ORF">TWF506_011004</name>
</gene>
<feature type="region of interest" description="Disordered" evidence="1">
    <location>
        <begin position="131"/>
        <end position="173"/>
    </location>
</feature>
<feature type="compositionally biased region" description="Basic residues" evidence="1">
    <location>
        <begin position="269"/>
        <end position="279"/>
    </location>
</feature>
<protein>
    <submittedName>
        <fullName evidence="2">Uncharacterized protein</fullName>
    </submittedName>
</protein>
<name>A0AAN8N5K6_9PEZI</name>
<organism evidence="2 3">
    <name type="scientific">Arthrobotrys conoides</name>
    <dbReference type="NCBI Taxonomy" id="74498"/>
    <lineage>
        <taxon>Eukaryota</taxon>
        <taxon>Fungi</taxon>
        <taxon>Dikarya</taxon>
        <taxon>Ascomycota</taxon>
        <taxon>Pezizomycotina</taxon>
        <taxon>Orbiliomycetes</taxon>
        <taxon>Orbiliales</taxon>
        <taxon>Orbiliaceae</taxon>
        <taxon>Arthrobotrys</taxon>
    </lineage>
</organism>
<dbReference type="Proteomes" id="UP001307849">
    <property type="component" value="Unassembled WGS sequence"/>
</dbReference>
<dbReference type="AlphaFoldDB" id="A0AAN8N5K6"/>
<feature type="compositionally biased region" description="Basic and acidic residues" evidence="1">
    <location>
        <begin position="150"/>
        <end position="173"/>
    </location>
</feature>
<evidence type="ECO:0000256" key="1">
    <source>
        <dbReference type="SAM" id="MobiDB-lite"/>
    </source>
</evidence>